<evidence type="ECO:0008006" key="3">
    <source>
        <dbReference type="Google" id="ProtNLM"/>
    </source>
</evidence>
<dbReference type="AlphaFoldDB" id="B9JV90"/>
<name>B9JV90_ALLAM</name>
<accession>B9JV90</accession>
<dbReference type="HOGENOM" id="CLU_1736683_0_0_5"/>
<dbReference type="Gene3D" id="6.10.250.730">
    <property type="match status" value="1"/>
</dbReference>
<dbReference type="EMBL" id="CP000633">
    <property type="protein sequence ID" value="ACM36170.1"/>
    <property type="molecule type" value="Genomic_DNA"/>
</dbReference>
<evidence type="ECO:0000313" key="2">
    <source>
        <dbReference type="Proteomes" id="UP000001596"/>
    </source>
</evidence>
<organism evidence="1 2">
    <name type="scientific">Allorhizobium ampelinum (strain ATCC BAA-846 / DSM 112012 / S4)</name>
    <name type="common">Agrobacterium vitis (strain S4)</name>
    <dbReference type="NCBI Taxonomy" id="311402"/>
    <lineage>
        <taxon>Bacteria</taxon>
        <taxon>Pseudomonadati</taxon>
        <taxon>Pseudomonadota</taxon>
        <taxon>Alphaproteobacteria</taxon>
        <taxon>Hyphomicrobiales</taxon>
        <taxon>Rhizobiaceae</taxon>
        <taxon>Rhizobium/Agrobacterium group</taxon>
        <taxon>Allorhizobium</taxon>
        <taxon>Allorhizobium ampelinum</taxon>
    </lineage>
</organism>
<dbReference type="KEGG" id="avi:Avi_1634"/>
<dbReference type="InterPro" id="IPR010385">
    <property type="entry name" value="DUF982"/>
</dbReference>
<reference evidence="1 2" key="1">
    <citation type="journal article" date="2009" name="J. Bacteriol.">
        <title>Genome sequences of three Agrobacterium biovars help elucidate the evolution of multichromosome genomes in bacteria.</title>
        <authorList>
            <person name="Slater S.C."/>
            <person name="Goldman B.S."/>
            <person name="Goodner B."/>
            <person name="Setubal J.C."/>
            <person name="Farrand S.K."/>
            <person name="Nester E.W."/>
            <person name="Burr T.J."/>
            <person name="Banta L."/>
            <person name="Dickerman A.W."/>
            <person name="Paulsen I."/>
            <person name="Otten L."/>
            <person name="Suen G."/>
            <person name="Welch R."/>
            <person name="Almeida N.F."/>
            <person name="Arnold F."/>
            <person name="Burton O.T."/>
            <person name="Du Z."/>
            <person name="Ewing A."/>
            <person name="Godsy E."/>
            <person name="Heisel S."/>
            <person name="Houmiel K.L."/>
            <person name="Jhaveri J."/>
            <person name="Lu J."/>
            <person name="Miller N.M."/>
            <person name="Norton S."/>
            <person name="Chen Q."/>
            <person name="Phoolcharoen W."/>
            <person name="Ohlin V."/>
            <person name="Ondrusek D."/>
            <person name="Pride N."/>
            <person name="Stricklin S.L."/>
            <person name="Sun J."/>
            <person name="Wheeler C."/>
            <person name="Wilson L."/>
            <person name="Zhu H."/>
            <person name="Wood D.W."/>
        </authorList>
    </citation>
    <scope>NUCLEOTIDE SEQUENCE [LARGE SCALE GENOMIC DNA]</scope>
    <source>
        <strain evidence="2">S4 / ATCC BAA-846</strain>
    </source>
</reference>
<gene>
    <name evidence="1" type="ordered locus">Avi_1634</name>
</gene>
<sequence length="150" mass="17150">MICSKFKKIFLFAILFLLPKHTPDTSYRRFHSPRYTAKIYYSHRIFSAEPMVNRGVMSRGEHDMTLDRDFQRPVALVIAGTTHMVRSIREAAWLLADQWPDFSCEYFRKALSACAAALEGRRSATYARRALIIAAHRANVAIAPEQTQAA</sequence>
<dbReference type="Pfam" id="PF06169">
    <property type="entry name" value="DUF982"/>
    <property type="match status" value="1"/>
</dbReference>
<proteinExistence type="predicted"/>
<protein>
    <recommendedName>
        <fullName evidence="3">DUF982 domain-containing protein</fullName>
    </recommendedName>
</protein>
<dbReference type="eggNOG" id="ENOG5030UIU">
    <property type="taxonomic scope" value="Bacteria"/>
</dbReference>
<evidence type="ECO:0000313" key="1">
    <source>
        <dbReference type="EMBL" id="ACM36170.1"/>
    </source>
</evidence>
<keyword evidence="2" id="KW-1185">Reference proteome</keyword>
<dbReference type="Proteomes" id="UP000001596">
    <property type="component" value="Chromosome 1"/>
</dbReference>